<keyword evidence="2" id="KW-1185">Reference proteome</keyword>
<accession>A0ABU5NJD1</accession>
<comment type="caution">
    <text evidence="1">The sequence shown here is derived from an EMBL/GenBank/DDBJ whole genome shotgun (WGS) entry which is preliminary data.</text>
</comment>
<dbReference type="Pfam" id="PF12691">
    <property type="entry name" value="Phage_tail_terminator_6"/>
    <property type="match status" value="1"/>
</dbReference>
<dbReference type="RefSeq" id="WP_322611166.1">
    <property type="nucleotide sequence ID" value="NZ_JAXLNX010000006.1"/>
</dbReference>
<dbReference type="EMBL" id="JAXUIA010000003">
    <property type="protein sequence ID" value="MEA0976144.1"/>
    <property type="molecule type" value="Genomic_DNA"/>
</dbReference>
<reference evidence="1 2" key="1">
    <citation type="submission" date="2023-12" db="EMBL/GenBank/DDBJ databases">
        <title>Genome comparison identifies genes involved in endophytic behavior of Lysinibacillus irui and provides insights into its role as a plant-growth promoting bacterium.</title>
        <authorList>
            <person name="Hilario S."/>
            <person name="Matos I."/>
            <person name="Goncalves M.F.M."/>
            <person name="Pardo C.A."/>
            <person name="Santos M.J."/>
        </authorList>
    </citation>
    <scope>NUCLEOTIDE SEQUENCE [LARGE SCALE GENOMIC DNA]</scope>
    <source>
        <strain evidence="1 2">B3</strain>
    </source>
</reference>
<dbReference type="InterPro" id="IPR024411">
    <property type="entry name" value="Tail_terminator_phage"/>
</dbReference>
<sequence>MLAIELAEYLHAQKLLKFDKNGASGNTFINIIPASPSEAFGIFQTGGMQSEVKLGYDRPTLQIFYRGDKNPIATAEKVQEIYDTLHGFSHQSFIEGGSYILSCLGLQSGPVHVGTDENGRHQYSLNFIIEVQNLSRRNH</sequence>
<evidence type="ECO:0000313" key="2">
    <source>
        <dbReference type="Proteomes" id="UP001289615"/>
    </source>
</evidence>
<name>A0ABU5NJD1_9BACI</name>
<organism evidence="1 2">
    <name type="scientific">Lysinibacillus irui</name>
    <dbReference type="NCBI Taxonomy" id="2998077"/>
    <lineage>
        <taxon>Bacteria</taxon>
        <taxon>Bacillati</taxon>
        <taxon>Bacillota</taxon>
        <taxon>Bacilli</taxon>
        <taxon>Bacillales</taxon>
        <taxon>Bacillaceae</taxon>
        <taxon>Lysinibacillus</taxon>
    </lineage>
</organism>
<protein>
    <submittedName>
        <fullName evidence="1">Minor capsid protein</fullName>
    </submittedName>
</protein>
<evidence type="ECO:0000313" key="1">
    <source>
        <dbReference type="EMBL" id="MEA0976144.1"/>
    </source>
</evidence>
<dbReference type="Proteomes" id="UP001289615">
    <property type="component" value="Unassembled WGS sequence"/>
</dbReference>
<proteinExistence type="predicted"/>
<gene>
    <name evidence="1" type="ORF">U6C28_07500</name>
</gene>